<dbReference type="PANTHER" id="PTHR23248:SF9">
    <property type="entry name" value="PHOSPHOLIPID SCRAMBLASE"/>
    <property type="match status" value="1"/>
</dbReference>
<proteinExistence type="inferred from homology"/>
<gene>
    <name evidence="3" type="primary">PLS1</name>
    <name evidence="3" type="ORF">AURANDRAFT_54716</name>
</gene>
<dbReference type="EMBL" id="GL833142">
    <property type="protein sequence ID" value="EGB05384.1"/>
    <property type="molecule type" value="Genomic_DNA"/>
</dbReference>
<evidence type="ECO:0000256" key="1">
    <source>
        <dbReference type="ARBA" id="ARBA00005350"/>
    </source>
</evidence>
<accession>F0YHP9</accession>
<dbReference type="Proteomes" id="UP000002729">
    <property type="component" value="Unassembled WGS sequence"/>
</dbReference>
<evidence type="ECO:0000313" key="4">
    <source>
        <dbReference type="Proteomes" id="UP000002729"/>
    </source>
</evidence>
<evidence type="ECO:0000313" key="3">
    <source>
        <dbReference type="EMBL" id="EGB05384.1"/>
    </source>
</evidence>
<protein>
    <recommendedName>
        <fullName evidence="2">Phospholipid scramblase</fullName>
    </recommendedName>
</protein>
<dbReference type="InParanoid" id="F0YHP9"/>
<comment type="similarity">
    <text evidence="1 2">Belongs to the phospholipid scramblase family.</text>
</comment>
<dbReference type="Pfam" id="PF03803">
    <property type="entry name" value="Scramblase"/>
    <property type="match status" value="1"/>
</dbReference>
<dbReference type="KEGG" id="aaf:AURANDRAFT_54716"/>
<reference evidence="3 4" key="1">
    <citation type="journal article" date="2011" name="Proc. Natl. Acad. Sci. U.S.A.">
        <title>Niche of harmful alga Aureococcus anophagefferens revealed through ecogenomics.</title>
        <authorList>
            <person name="Gobler C.J."/>
            <person name="Berry D.L."/>
            <person name="Dyhrman S.T."/>
            <person name="Wilhelm S.W."/>
            <person name="Salamov A."/>
            <person name="Lobanov A.V."/>
            <person name="Zhang Y."/>
            <person name="Collier J.L."/>
            <person name="Wurch L.L."/>
            <person name="Kustka A.B."/>
            <person name="Dill B.D."/>
            <person name="Shah M."/>
            <person name="VerBerkmoes N.C."/>
            <person name="Kuo A."/>
            <person name="Terry A."/>
            <person name="Pangilinan J."/>
            <person name="Lindquist E.A."/>
            <person name="Lucas S."/>
            <person name="Paulsen I.T."/>
            <person name="Hattenrath-Lehmann T.K."/>
            <person name="Talmage S.C."/>
            <person name="Walker E.A."/>
            <person name="Koch F."/>
            <person name="Burson A.M."/>
            <person name="Marcoval M.A."/>
            <person name="Tang Y.Z."/>
            <person name="Lecleir G.R."/>
            <person name="Coyne K.J."/>
            <person name="Berg G.M."/>
            <person name="Bertrand E.M."/>
            <person name="Saito M.A."/>
            <person name="Gladyshev V.N."/>
            <person name="Grigoriev I.V."/>
        </authorList>
    </citation>
    <scope>NUCLEOTIDE SEQUENCE [LARGE SCALE GENOMIC DNA]</scope>
    <source>
        <strain evidence="4">CCMP 1984</strain>
    </source>
</reference>
<dbReference type="InterPro" id="IPR005552">
    <property type="entry name" value="Scramblase"/>
</dbReference>
<feature type="non-terminal residue" evidence="3">
    <location>
        <position position="1"/>
    </location>
</feature>
<dbReference type="OMA" id="CANIDCC"/>
<dbReference type="GO" id="GO:0017128">
    <property type="term" value="F:phospholipid scramblase activity"/>
    <property type="evidence" value="ECO:0007669"/>
    <property type="project" value="InterPro"/>
</dbReference>
<dbReference type="OrthoDB" id="191150at2759"/>
<dbReference type="AlphaFoldDB" id="F0YHP9"/>
<dbReference type="PANTHER" id="PTHR23248">
    <property type="entry name" value="PHOSPHOLIPID SCRAMBLASE-RELATED"/>
    <property type="match status" value="1"/>
</dbReference>
<sequence length="322" mass="34655">MSDPIVATVVAPAMGGHAKPGAVLDVPMTGLNPLIGLGAFQVQQQVEMLEAALNVINIDYEGANKYKVKDPEGRDMYFVAEESGCCMRQLCSPNHSMKLHMTDMAGRKVLTMDRPWTFNCCCCEWGNLCGKTHMDVYMGEQDEQKMIGSVRMPCFGGGFSPKFDIHDVDGDVQASVTGPCCFISDLCGAKFGVKDKVGNDVGTVNKLGVKSMGDFAKEAMTDADNFEITFPVETRVETKALMIGTLLLLDYTFFEGEGAFEIDPCGRGCKFKLCDIFCCGCIVPCTCNCQRDNGGAPPKPDGGPPTPDVAPVAAAATMLRDE</sequence>
<dbReference type="RefSeq" id="XP_009040029.1">
    <property type="nucleotide sequence ID" value="XM_009041781.1"/>
</dbReference>
<name>F0YHP9_AURAN</name>
<organism evidence="4">
    <name type="scientific">Aureococcus anophagefferens</name>
    <name type="common">Harmful bloom alga</name>
    <dbReference type="NCBI Taxonomy" id="44056"/>
    <lineage>
        <taxon>Eukaryota</taxon>
        <taxon>Sar</taxon>
        <taxon>Stramenopiles</taxon>
        <taxon>Ochrophyta</taxon>
        <taxon>Pelagophyceae</taxon>
        <taxon>Pelagomonadales</taxon>
        <taxon>Pelagomonadaceae</taxon>
        <taxon>Aureococcus</taxon>
    </lineage>
</organism>
<keyword evidence="4" id="KW-1185">Reference proteome</keyword>
<dbReference type="GO" id="GO:0005886">
    <property type="term" value="C:plasma membrane"/>
    <property type="evidence" value="ECO:0007669"/>
    <property type="project" value="TreeGrafter"/>
</dbReference>
<evidence type="ECO:0000256" key="2">
    <source>
        <dbReference type="RuleBase" id="RU363116"/>
    </source>
</evidence>
<dbReference type="eggNOG" id="KOG0621">
    <property type="taxonomic scope" value="Eukaryota"/>
</dbReference>
<dbReference type="GeneID" id="20222423"/>